<name>A0A480A5K4_9CYAN</name>
<organism evidence="2 3">
    <name type="scientific">Sphaerospermopsis reniformis</name>
    <dbReference type="NCBI Taxonomy" id="531300"/>
    <lineage>
        <taxon>Bacteria</taxon>
        <taxon>Bacillati</taxon>
        <taxon>Cyanobacteriota</taxon>
        <taxon>Cyanophyceae</taxon>
        <taxon>Nostocales</taxon>
        <taxon>Aphanizomenonaceae</taxon>
        <taxon>Sphaerospermopsis</taxon>
    </lineage>
</organism>
<dbReference type="Proteomes" id="UP000300142">
    <property type="component" value="Unassembled WGS sequence"/>
</dbReference>
<dbReference type="NCBIfam" id="NF033580">
    <property type="entry name" value="transpos_IS5_3"/>
    <property type="match status" value="1"/>
</dbReference>
<sequence>MRIHDSLRDWTRIEIERHSLPSEAIIDSQSVKSAAMVSQSVGFDAGKKITGRKRFLTVDTLGLVLGVLVTAANVGEREGGKKVLKRVKQSQTQASRLTTIWVDGGFDGEPFMQWVMNFCRWIVQVVLRPQQTKGFVLLKKRWVVERTFGWLMGCRRLVRDYELLPETSETFIYLAMIRIMVRRLA</sequence>
<evidence type="ECO:0000313" key="2">
    <source>
        <dbReference type="EMBL" id="GCL40295.1"/>
    </source>
</evidence>
<evidence type="ECO:0000259" key="1">
    <source>
        <dbReference type="Pfam" id="PF01609"/>
    </source>
</evidence>
<feature type="domain" description="Transposase IS4-like" evidence="1">
    <location>
        <begin position="21"/>
        <end position="178"/>
    </location>
</feature>
<gene>
    <name evidence="2" type="ORF">SR1949_54330</name>
</gene>
<dbReference type="PANTHER" id="PTHR30007">
    <property type="entry name" value="PHP DOMAIN PROTEIN"/>
    <property type="match status" value="1"/>
</dbReference>
<dbReference type="Pfam" id="PF01609">
    <property type="entry name" value="DDE_Tnp_1"/>
    <property type="match status" value="1"/>
</dbReference>
<dbReference type="AlphaFoldDB" id="A0A480A5K4"/>
<dbReference type="InterPro" id="IPR002559">
    <property type="entry name" value="Transposase_11"/>
</dbReference>
<protein>
    <submittedName>
        <fullName evidence="2">Transposase</fullName>
    </submittedName>
</protein>
<dbReference type="EMBL" id="BJCE01000543">
    <property type="protein sequence ID" value="GCL40295.1"/>
    <property type="molecule type" value="Genomic_DNA"/>
</dbReference>
<evidence type="ECO:0000313" key="3">
    <source>
        <dbReference type="Proteomes" id="UP000300142"/>
    </source>
</evidence>
<keyword evidence="3" id="KW-1185">Reference proteome</keyword>
<dbReference type="GO" id="GO:0006313">
    <property type="term" value="P:DNA transposition"/>
    <property type="evidence" value="ECO:0007669"/>
    <property type="project" value="InterPro"/>
</dbReference>
<dbReference type="GO" id="GO:0003677">
    <property type="term" value="F:DNA binding"/>
    <property type="evidence" value="ECO:0007669"/>
    <property type="project" value="InterPro"/>
</dbReference>
<dbReference type="GO" id="GO:0004803">
    <property type="term" value="F:transposase activity"/>
    <property type="evidence" value="ECO:0007669"/>
    <property type="project" value="InterPro"/>
</dbReference>
<reference evidence="3" key="1">
    <citation type="submission" date="2019-02" db="EMBL/GenBank/DDBJ databases">
        <title>Draft genome sequence of Sphaerospermopsis reniformis NIES-1949.</title>
        <authorList>
            <person name="Yamaguchi H."/>
            <person name="Suzuki S."/>
            <person name="Kawachi M."/>
        </authorList>
    </citation>
    <scope>NUCLEOTIDE SEQUENCE [LARGE SCALE GENOMIC DNA]</scope>
    <source>
        <strain evidence="3">NIES-1949</strain>
    </source>
</reference>
<proteinExistence type="predicted"/>
<dbReference type="PANTHER" id="PTHR30007:SF0">
    <property type="entry name" value="TRANSPOSASE"/>
    <property type="match status" value="1"/>
</dbReference>
<comment type="caution">
    <text evidence="2">The sequence shown here is derived from an EMBL/GenBank/DDBJ whole genome shotgun (WGS) entry which is preliminary data.</text>
</comment>
<accession>A0A480A5K4</accession>